<dbReference type="PANTHER" id="PTHR33154">
    <property type="entry name" value="TRANSCRIPTIONAL REGULATOR, ARSR FAMILY"/>
    <property type="match status" value="1"/>
</dbReference>
<evidence type="ECO:0000256" key="1">
    <source>
        <dbReference type="ARBA" id="ARBA00023015"/>
    </source>
</evidence>
<dbReference type="PROSITE" id="PS50987">
    <property type="entry name" value="HTH_ARSR_2"/>
    <property type="match status" value="1"/>
</dbReference>
<dbReference type="NCBIfam" id="NF033788">
    <property type="entry name" value="HTH_metalloreg"/>
    <property type="match status" value="1"/>
</dbReference>
<evidence type="ECO:0000256" key="2">
    <source>
        <dbReference type="ARBA" id="ARBA00023125"/>
    </source>
</evidence>
<dbReference type="InterPro" id="IPR011991">
    <property type="entry name" value="ArsR-like_HTH"/>
</dbReference>
<protein>
    <submittedName>
        <fullName evidence="5">Transcriptional regulator, ArsR family</fullName>
    </submittedName>
</protein>
<name>A0A1M7UXG4_9BRAD</name>
<evidence type="ECO:0000259" key="4">
    <source>
        <dbReference type="PROSITE" id="PS50987"/>
    </source>
</evidence>
<dbReference type="GO" id="GO:0003677">
    <property type="term" value="F:DNA binding"/>
    <property type="evidence" value="ECO:0007669"/>
    <property type="project" value="UniProtKB-KW"/>
</dbReference>
<evidence type="ECO:0000256" key="3">
    <source>
        <dbReference type="ARBA" id="ARBA00023163"/>
    </source>
</evidence>
<evidence type="ECO:0000313" key="6">
    <source>
        <dbReference type="Proteomes" id="UP000184096"/>
    </source>
</evidence>
<dbReference type="PANTHER" id="PTHR33154:SF33">
    <property type="entry name" value="TRANSCRIPTIONAL REPRESSOR SDPR"/>
    <property type="match status" value="1"/>
</dbReference>
<dbReference type="Pfam" id="PF01022">
    <property type="entry name" value="HTH_5"/>
    <property type="match status" value="1"/>
</dbReference>
<dbReference type="RefSeq" id="WP_172806142.1">
    <property type="nucleotide sequence ID" value="NZ_LT670849.1"/>
</dbReference>
<evidence type="ECO:0000313" key="5">
    <source>
        <dbReference type="EMBL" id="SHN87644.1"/>
    </source>
</evidence>
<dbReference type="EMBL" id="LT670849">
    <property type="protein sequence ID" value="SHN87644.1"/>
    <property type="molecule type" value="Genomic_DNA"/>
</dbReference>
<keyword evidence="6" id="KW-1185">Reference proteome</keyword>
<dbReference type="Proteomes" id="UP000184096">
    <property type="component" value="Chromosome I"/>
</dbReference>
<organism evidence="5 6">
    <name type="scientific">Bradyrhizobium erythrophlei</name>
    <dbReference type="NCBI Taxonomy" id="1437360"/>
    <lineage>
        <taxon>Bacteria</taxon>
        <taxon>Pseudomonadati</taxon>
        <taxon>Pseudomonadota</taxon>
        <taxon>Alphaproteobacteria</taxon>
        <taxon>Hyphomicrobiales</taxon>
        <taxon>Nitrobacteraceae</taxon>
        <taxon>Bradyrhizobium</taxon>
    </lineage>
</organism>
<dbReference type="SUPFAM" id="SSF46785">
    <property type="entry name" value="Winged helix' DNA-binding domain"/>
    <property type="match status" value="1"/>
</dbReference>
<proteinExistence type="predicted"/>
<dbReference type="CDD" id="cd00090">
    <property type="entry name" value="HTH_ARSR"/>
    <property type="match status" value="1"/>
</dbReference>
<sequence>MEMQLKLFHALADPARLRIVQTMKAGECAVGDIVARMDIEQSGVSRHLRILAEAGIVQMRPDGQKRLYSLRKEAFDQLEAWVAAYRRHWEARLDRFGAALQRGRPGSKTSSREKSS</sequence>
<dbReference type="InterPro" id="IPR001845">
    <property type="entry name" value="HTH_ArsR_DNA-bd_dom"/>
</dbReference>
<dbReference type="GO" id="GO:0003700">
    <property type="term" value="F:DNA-binding transcription factor activity"/>
    <property type="evidence" value="ECO:0007669"/>
    <property type="project" value="InterPro"/>
</dbReference>
<reference evidence="6" key="1">
    <citation type="submission" date="2016-11" db="EMBL/GenBank/DDBJ databases">
        <authorList>
            <person name="Varghese N."/>
            <person name="Submissions S."/>
        </authorList>
    </citation>
    <scope>NUCLEOTIDE SEQUENCE [LARGE SCALE GENOMIC DNA]</scope>
    <source>
        <strain evidence="6">GAS401</strain>
    </source>
</reference>
<dbReference type="InterPro" id="IPR036390">
    <property type="entry name" value="WH_DNA-bd_sf"/>
</dbReference>
<keyword evidence="2" id="KW-0238">DNA-binding</keyword>
<dbReference type="SMART" id="SM00418">
    <property type="entry name" value="HTH_ARSR"/>
    <property type="match status" value="1"/>
</dbReference>
<dbReference type="Gene3D" id="1.10.10.10">
    <property type="entry name" value="Winged helix-like DNA-binding domain superfamily/Winged helix DNA-binding domain"/>
    <property type="match status" value="1"/>
</dbReference>
<keyword evidence="3" id="KW-0804">Transcription</keyword>
<dbReference type="InterPro" id="IPR051081">
    <property type="entry name" value="HTH_MetalResp_TranReg"/>
</dbReference>
<dbReference type="InterPro" id="IPR036388">
    <property type="entry name" value="WH-like_DNA-bd_sf"/>
</dbReference>
<dbReference type="AlphaFoldDB" id="A0A1M7UXG4"/>
<feature type="domain" description="HTH arsR-type" evidence="4">
    <location>
        <begin position="1"/>
        <end position="90"/>
    </location>
</feature>
<gene>
    <name evidence="5" type="ORF">SAMN05444170_7295</name>
</gene>
<dbReference type="PRINTS" id="PR00778">
    <property type="entry name" value="HTHARSR"/>
</dbReference>
<accession>A0A1M7UXG4</accession>
<keyword evidence="1" id="KW-0805">Transcription regulation</keyword>